<dbReference type="AlphaFoldDB" id="A0A9D9HSS1"/>
<evidence type="ECO:0000313" key="2">
    <source>
        <dbReference type="EMBL" id="MBO8459501.1"/>
    </source>
</evidence>
<keyword evidence="1" id="KW-0472">Membrane</keyword>
<reference evidence="2" key="2">
    <citation type="journal article" date="2021" name="PeerJ">
        <title>Extensive microbial diversity within the chicken gut microbiome revealed by metagenomics and culture.</title>
        <authorList>
            <person name="Gilroy R."/>
            <person name="Ravi A."/>
            <person name="Getino M."/>
            <person name="Pursley I."/>
            <person name="Horton D.L."/>
            <person name="Alikhan N.F."/>
            <person name="Baker D."/>
            <person name="Gharbi K."/>
            <person name="Hall N."/>
            <person name="Watson M."/>
            <person name="Adriaenssens E.M."/>
            <person name="Foster-Nyarko E."/>
            <person name="Jarju S."/>
            <person name="Secka A."/>
            <person name="Antonio M."/>
            <person name="Oren A."/>
            <person name="Chaudhuri R.R."/>
            <person name="La Ragione R."/>
            <person name="Hildebrand F."/>
            <person name="Pallen M.J."/>
        </authorList>
    </citation>
    <scope>NUCLEOTIDE SEQUENCE</scope>
    <source>
        <strain evidence="2">G3-3990</strain>
    </source>
</reference>
<reference evidence="2" key="1">
    <citation type="submission" date="2020-10" db="EMBL/GenBank/DDBJ databases">
        <authorList>
            <person name="Gilroy R."/>
        </authorList>
    </citation>
    <scope>NUCLEOTIDE SEQUENCE</scope>
    <source>
        <strain evidence="2">G3-3990</strain>
    </source>
</reference>
<feature type="transmembrane region" description="Helical" evidence="1">
    <location>
        <begin position="121"/>
        <end position="150"/>
    </location>
</feature>
<gene>
    <name evidence="2" type="ORF">IAA73_04110</name>
</gene>
<dbReference type="Proteomes" id="UP000823641">
    <property type="component" value="Unassembled WGS sequence"/>
</dbReference>
<organism evidence="2 3">
    <name type="scientific">Candidatus Gallipaludibacter merdavium</name>
    <dbReference type="NCBI Taxonomy" id="2840839"/>
    <lineage>
        <taxon>Bacteria</taxon>
        <taxon>Pseudomonadati</taxon>
        <taxon>Bacteroidota</taxon>
        <taxon>Bacteroidia</taxon>
        <taxon>Bacteroidales</taxon>
        <taxon>Candidatus Gallipaludibacter</taxon>
    </lineage>
</organism>
<comment type="caution">
    <text evidence="2">The sequence shown here is derived from an EMBL/GenBank/DDBJ whole genome shotgun (WGS) entry which is preliminary data.</text>
</comment>
<keyword evidence="1" id="KW-1133">Transmembrane helix</keyword>
<dbReference type="EMBL" id="JADIMG010000042">
    <property type="protein sequence ID" value="MBO8459501.1"/>
    <property type="molecule type" value="Genomic_DNA"/>
</dbReference>
<keyword evidence="1" id="KW-0812">Transmembrane</keyword>
<evidence type="ECO:0000313" key="3">
    <source>
        <dbReference type="Proteomes" id="UP000823641"/>
    </source>
</evidence>
<proteinExistence type="predicted"/>
<feature type="transmembrane region" description="Helical" evidence="1">
    <location>
        <begin position="162"/>
        <end position="182"/>
    </location>
</feature>
<protein>
    <submittedName>
        <fullName evidence="2">Flippase-like domain-containing protein</fullName>
    </submittedName>
</protein>
<feature type="transmembrane region" description="Helical" evidence="1">
    <location>
        <begin position="12"/>
        <end position="28"/>
    </location>
</feature>
<sequence>MKEVAGDRKWQKGLEWGFLILAYLFLLYKVCTYDDYAQFFSQLSEFSLTHWCFALLALLLMPINLLCEATKWKHLLSPLIQRPLISAYYDVFKGLIAAFATPNRLGEFPGRALWMPPSMQIPAITLGFIGSILQILLIFTLGLPAIYYLFHNITYITQPASYFICGVLLIFIILAAGLYFSQRLKSQLKQLLHTISQLTAKHFFIVLIATIVRYAIFSFQLYLMLLCCHIYLSPQQALLAIPAYYFLITFTPSISAAEPAIRGSWAMVAFAPFSSNTPGIAMAAILLWIINGVIPLMIGSVLKRPPTQ</sequence>
<name>A0A9D9HSS1_9BACT</name>
<feature type="transmembrane region" description="Helical" evidence="1">
    <location>
        <begin position="277"/>
        <end position="302"/>
    </location>
</feature>
<feature type="transmembrane region" description="Helical" evidence="1">
    <location>
        <begin position="48"/>
        <end position="67"/>
    </location>
</feature>
<evidence type="ECO:0000256" key="1">
    <source>
        <dbReference type="SAM" id="Phobius"/>
    </source>
</evidence>
<accession>A0A9D9HSS1</accession>
<feature type="transmembrane region" description="Helical" evidence="1">
    <location>
        <begin position="202"/>
        <end position="225"/>
    </location>
</feature>